<evidence type="ECO:0000313" key="2">
    <source>
        <dbReference type="Proteomes" id="UP000327317"/>
    </source>
</evidence>
<sequence>MAPLYDRLNSVALSLHFGCDEESTAAKSQQDIAEMAYDVIRDLWGYDVSDEHAFIKAILDTFDMYGYPDLESLKGISEMSALDMADYILQLLPTDALTPKRSDTLCAAPL</sequence>
<dbReference type="Proteomes" id="UP000327317">
    <property type="component" value="Segment"/>
</dbReference>
<accession>A0A5J6TIX7</accession>
<dbReference type="EMBL" id="MN234187">
    <property type="protein sequence ID" value="QFG10348.1"/>
    <property type="molecule type" value="Genomic_DNA"/>
</dbReference>
<dbReference type="KEGG" id="vg:63210074"/>
<protein>
    <submittedName>
        <fullName evidence="1">Uncharacterized protein</fullName>
    </submittedName>
</protein>
<organism evidence="1 2">
    <name type="scientific">Mycobacterium phage DyoEdafos</name>
    <dbReference type="NCBI Taxonomy" id="2599860"/>
    <lineage>
        <taxon>Viruses</taxon>
        <taxon>Duplodnaviria</taxon>
        <taxon>Heunggongvirae</taxon>
        <taxon>Uroviricota</taxon>
        <taxon>Caudoviricetes</taxon>
        <taxon>Vilmaviridae</taxon>
        <taxon>Lclasvirinae</taxon>
        <taxon>Bromdenvirus</taxon>
        <taxon>Bromdenvirus dyoedafos</taxon>
    </lineage>
</organism>
<evidence type="ECO:0000313" key="1">
    <source>
        <dbReference type="EMBL" id="QFG10348.1"/>
    </source>
</evidence>
<name>A0A5J6TIX7_9CAUD</name>
<reference evidence="1 2" key="1">
    <citation type="submission" date="2019-07" db="EMBL/GenBank/DDBJ databases">
        <authorList>
            <person name="Stoner T.H."/>
            <person name="Garlena R.A."/>
            <person name="Russell D.A."/>
            <person name="Pope W.H."/>
            <person name="Jacobs-Sera D."/>
            <person name="Hatfull G.F."/>
        </authorList>
    </citation>
    <scope>NUCLEOTIDE SEQUENCE [LARGE SCALE GENOMIC DNA]</scope>
</reference>
<dbReference type="GeneID" id="63210074"/>
<proteinExistence type="predicted"/>
<gene>
    <name evidence="1" type="primary">136</name>
    <name evidence="1" type="ORF">SEA_DYOEDAFOS_136</name>
</gene>
<dbReference type="RefSeq" id="YP_010013470.1">
    <property type="nucleotide sequence ID" value="NC_053511.1"/>
</dbReference>
<keyword evidence="2" id="KW-1185">Reference proteome</keyword>